<keyword evidence="2" id="KW-1185">Reference proteome</keyword>
<reference evidence="1" key="1">
    <citation type="submission" date="2021-06" db="EMBL/GenBank/DDBJ databases">
        <authorList>
            <person name="Kallberg Y."/>
            <person name="Tangrot J."/>
            <person name="Rosling A."/>
        </authorList>
    </citation>
    <scope>NUCLEOTIDE SEQUENCE</scope>
    <source>
        <strain evidence="1">FL130A</strain>
    </source>
</reference>
<comment type="caution">
    <text evidence="1">The sequence shown here is derived from an EMBL/GenBank/DDBJ whole genome shotgun (WGS) entry which is preliminary data.</text>
</comment>
<dbReference type="Proteomes" id="UP000789508">
    <property type="component" value="Unassembled WGS sequence"/>
</dbReference>
<organism evidence="1 2">
    <name type="scientific">Ambispora leptoticha</name>
    <dbReference type="NCBI Taxonomy" id="144679"/>
    <lineage>
        <taxon>Eukaryota</taxon>
        <taxon>Fungi</taxon>
        <taxon>Fungi incertae sedis</taxon>
        <taxon>Mucoromycota</taxon>
        <taxon>Glomeromycotina</taxon>
        <taxon>Glomeromycetes</taxon>
        <taxon>Archaeosporales</taxon>
        <taxon>Ambisporaceae</taxon>
        <taxon>Ambispora</taxon>
    </lineage>
</organism>
<protein>
    <submittedName>
        <fullName evidence="1">4667_t:CDS:1</fullName>
    </submittedName>
</protein>
<gene>
    <name evidence="1" type="ORF">ALEPTO_LOCUS10477</name>
</gene>
<feature type="non-terminal residue" evidence="1">
    <location>
        <position position="1"/>
    </location>
</feature>
<evidence type="ECO:0000313" key="1">
    <source>
        <dbReference type="EMBL" id="CAG8666743.1"/>
    </source>
</evidence>
<dbReference type="EMBL" id="CAJVPS010011760">
    <property type="protein sequence ID" value="CAG8666743.1"/>
    <property type="molecule type" value="Genomic_DNA"/>
</dbReference>
<evidence type="ECO:0000313" key="2">
    <source>
        <dbReference type="Proteomes" id="UP000789508"/>
    </source>
</evidence>
<proteinExistence type="predicted"/>
<name>A0A9N9EB25_9GLOM</name>
<dbReference type="AlphaFoldDB" id="A0A9N9EB25"/>
<accession>A0A9N9EB25</accession>
<sequence>YPFMAGSQETPTYFSLVYSTEPSTITQSSEMISNPSINFTTSKLLTSRHATLDCNLAWI</sequence>